<protein>
    <submittedName>
        <fullName evidence="1">Uncharacterized protein</fullName>
    </submittedName>
</protein>
<dbReference type="KEGG" id="sli:Slin_5695"/>
<dbReference type="AlphaFoldDB" id="D2QS78"/>
<reference evidence="1 2" key="1">
    <citation type="journal article" date="2010" name="Stand. Genomic Sci.">
        <title>Complete genome sequence of Spirosoma linguale type strain (1).</title>
        <authorList>
            <person name="Lail K."/>
            <person name="Sikorski J."/>
            <person name="Saunders E."/>
            <person name="Lapidus A."/>
            <person name="Glavina Del Rio T."/>
            <person name="Copeland A."/>
            <person name="Tice H."/>
            <person name="Cheng J.-F."/>
            <person name="Lucas S."/>
            <person name="Nolan M."/>
            <person name="Bruce D."/>
            <person name="Goodwin L."/>
            <person name="Pitluck S."/>
            <person name="Ivanova N."/>
            <person name="Mavromatis K."/>
            <person name="Ovchinnikova G."/>
            <person name="Pati A."/>
            <person name="Chen A."/>
            <person name="Palaniappan K."/>
            <person name="Land M."/>
            <person name="Hauser L."/>
            <person name="Chang Y.-J."/>
            <person name="Jeffries C.D."/>
            <person name="Chain P."/>
            <person name="Brettin T."/>
            <person name="Detter J.C."/>
            <person name="Schuetze A."/>
            <person name="Rohde M."/>
            <person name="Tindall B.J."/>
            <person name="Goeker M."/>
            <person name="Bristow J."/>
            <person name="Eisen J.A."/>
            <person name="Markowitz V."/>
            <person name="Hugenholtz P."/>
            <person name="Kyrpides N.C."/>
            <person name="Klenk H.-P."/>
            <person name="Chen F."/>
        </authorList>
    </citation>
    <scope>NUCLEOTIDE SEQUENCE [LARGE SCALE GENOMIC DNA]</scope>
    <source>
        <strain evidence="2">ATCC 33905 / DSM 74 / LMG 10896 / Claus 1</strain>
    </source>
</reference>
<accession>D2QS78</accession>
<dbReference type="HOGENOM" id="CLU_2720324_0_0_10"/>
<dbReference type="Proteomes" id="UP000002028">
    <property type="component" value="Chromosome"/>
</dbReference>
<dbReference type="STRING" id="504472.Slin_5695"/>
<sequence>MIMNTDGMSDKYIRIAELSEQIERINGMITIHHESSDNQSMVRQYTYKRDELIAELEAALQSLHLNVRLAAA</sequence>
<evidence type="ECO:0000313" key="2">
    <source>
        <dbReference type="Proteomes" id="UP000002028"/>
    </source>
</evidence>
<organism evidence="1 2">
    <name type="scientific">Spirosoma linguale (strain ATCC 33905 / DSM 74 / LMG 10896 / Claus 1)</name>
    <dbReference type="NCBI Taxonomy" id="504472"/>
    <lineage>
        <taxon>Bacteria</taxon>
        <taxon>Pseudomonadati</taxon>
        <taxon>Bacteroidota</taxon>
        <taxon>Cytophagia</taxon>
        <taxon>Cytophagales</taxon>
        <taxon>Cytophagaceae</taxon>
        <taxon>Spirosoma</taxon>
    </lineage>
</organism>
<proteinExistence type="predicted"/>
<evidence type="ECO:0000313" key="1">
    <source>
        <dbReference type="EMBL" id="ADB41660.1"/>
    </source>
</evidence>
<dbReference type="EMBL" id="CP001769">
    <property type="protein sequence ID" value="ADB41660.1"/>
    <property type="molecule type" value="Genomic_DNA"/>
</dbReference>
<gene>
    <name evidence="1" type="ordered locus">Slin_5695</name>
</gene>
<keyword evidence="2" id="KW-1185">Reference proteome</keyword>
<name>D2QS78_SPILD</name>